<dbReference type="RefSeq" id="WP_245731468.1">
    <property type="nucleotide sequence ID" value="NZ_FNGV01000007.1"/>
</dbReference>
<proteinExistence type="predicted"/>
<reference evidence="1 2" key="1">
    <citation type="submission" date="2016-10" db="EMBL/GenBank/DDBJ databases">
        <authorList>
            <person name="de Groot N.N."/>
        </authorList>
    </citation>
    <scope>NUCLEOTIDE SEQUENCE [LARGE SCALE GENOMIC DNA]</scope>
    <source>
        <strain evidence="1 2">DSM 19886</strain>
    </source>
</reference>
<dbReference type="AlphaFoldDB" id="A0A1G9S3Y7"/>
<keyword evidence="2" id="KW-1185">Reference proteome</keyword>
<sequence length="78" mass="8876">MEGPLQGEPAVYEELFDLKNDPEETTNLAMGDTNTQMLEKMRTVWKKEIKNARGSDAPQVLRYTSDSESERGMIIDPK</sequence>
<dbReference type="Proteomes" id="UP000199440">
    <property type="component" value="Unassembled WGS sequence"/>
</dbReference>
<dbReference type="SUPFAM" id="SSF53649">
    <property type="entry name" value="Alkaline phosphatase-like"/>
    <property type="match status" value="1"/>
</dbReference>
<dbReference type="STRING" id="192904.SAMN04488514_10791"/>
<dbReference type="Gene3D" id="3.40.720.10">
    <property type="entry name" value="Alkaline Phosphatase, subunit A"/>
    <property type="match status" value="1"/>
</dbReference>
<name>A0A1G9S3Y7_9FLAO</name>
<evidence type="ECO:0000313" key="1">
    <source>
        <dbReference type="EMBL" id="SDM30017.1"/>
    </source>
</evidence>
<accession>A0A1G9S3Y7</accession>
<evidence type="ECO:0000313" key="2">
    <source>
        <dbReference type="Proteomes" id="UP000199440"/>
    </source>
</evidence>
<dbReference type="EMBL" id="FNGV01000007">
    <property type="protein sequence ID" value="SDM30017.1"/>
    <property type="molecule type" value="Genomic_DNA"/>
</dbReference>
<protein>
    <recommendedName>
        <fullName evidence="3">N-sulphoglucosamine sulphohydrolase C-terminal domain-containing protein</fullName>
    </recommendedName>
</protein>
<evidence type="ECO:0008006" key="3">
    <source>
        <dbReference type="Google" id="ProtNLM"/>
    </source>
</evidence>
<organism evidence="1 2">
    <name type="scientific">Kriegella aquimaris</name>
    <dbReference type="NCBI Taxonomy" id="192904"/>
    <lineage>
        <taxon>Bacteria</taxon>
        <taxon>Pseudomonadati</taxon>
        <taxon>Bacteroidota</taxon>
        <taxon>Flavobacteriia</taxon>
        <taxon>Flavobacteriales</taxon>
        <taxon>Flavobacteriaceae</taxon>
        <taxon>Kriegella</taxon>
    </lineage>
</organism>
<gene>
    <name evidence="1" type="ORF">SAMN04488514_10791</name>
</gene>
<dbReference type="InterPro" id="IPR017850">
    <property type="entry name" value="Alkaline_phosphatase_core_sf"/>
</dbReference>